<comment type="caution">
    <text evidence="5">The sequence shown here is derived from an EMBL/GenBank/DDBJ whole genome shotgun (WGS) entry which is preliminary data.</text>
</comment>
<evidence type="ECO:0000259" key="4">
    <source>
        <dbReference type="Pfam" id="PF13407"/>
    </source>
</evidence>
<dbReference type="Gene3D" id="3.40.50.2300">
    <property type="match status" value="2"/>
</dbReference>
<comment type="similarity">
    <text evidence="2">Belongs to the bacterial solute-binding protein 2 family.</text>
</comment>
<dbReference type="InterPro" id="IPR025997">
    <property type="entry name" value="SBP_2_dom"/>
</dbReference>
<keyword evidence="6" id="KW-1185">Reference proteome</keyword>
<protein>
    <submittedName>
        <fullName evidence="5">Ribose transport system substrate-binding protein</fullName>
    </submittedName>
</protein>
<name>A0A841R9X7_9SPIO</name>
<dbReference type="SUPFAM" id="SSF53822">
    <property type="entry name" value="Periplasmic binding protein-like I"/>
    <property type="match status" value="1"/>
</dbReference>
<dbReference type="GO" id="GO:0030313">
    <property type="term" value="C:cell envelope"/>
    <property type="evidence" value="ECO:0007669"/>
    <property type="project" value="UniProtKB-SubCell"/>
</dbReference>
<evidence type="ECO:0000313" key="6">
    <source>
        <dbReference type="Proteomes" id="UP000587760"/>
    </source>
</evidence>
<dbReference type="GO" id="GO:0030246">
    <property type="term" value="F:carbohydrate binding"/>
    <property type="evidence" value="ECO:0007669"/>
    <property type="project" value="UniProtKB-ARBA"/>
</dbReference>
<dbReference type="InterPro" id="IPR028082">
    <property type="entry name" value="Peripla_BP_I"/>
</dbReference>
<gene>
    <name evidence="5" type="ORF">HNR50_002366</name>
</gene>
<sequence>MKNWYLLLISLMAALALFLILSLFYGRNTQKSLELDSPIRIILKSLDGEPMDFWDVVNRGIDEAAREFGVQVVVTGPRFEKEINDQIDIINRAIELSPPMLIVAATDFKKLVEPIKRANKLDIPVITVDSGVDSDIPVSFIATDNIEAGKKAGEEMKRLMEGNPRKELAIVSHIRETATAIDREAGVRAALEGMNIIGTWFCDVEQEKAYKISLELLKNENLGGIVALNEVSTLGVTKAIEELGLSDKVIAVGFDNAIQELSYLESGILKATVVQRPYNMGYLAVKTAVQYLSGESTTPFVDTGSILITRDNMFRREYQELLFPFGQ</sequence>
<dbReference type="AlphaFoldDB" id="A0A841R9X7"/>
<dbReference type="Proteomes" id="UP000587760">
    <property type="component" value="Unassembled WGS sequence"/>
</dbReference>
<dbReference type="RefSeq" id="WP_184746960.1">
    <property type="nucleotide sequence ID" value="NZ_JACHGJ010000004.1"/>
</dbReference>
<dbReference type="PANTHER" id="PTHR46847:SF1">
    <property type="entry name" value="D-ALLOSE-BINDING PERIPLASMIC PROTEIN-RELATED"/>
    <property type="match status" value="1"/>
</dbReference>
<proteinExistence type="inferred from homology"/>
<reference evidence="5 6" key="1">
    <citation type="submission" date="2020-08" db="EMBL/GenBank/DDBJ databases">
        <title>Genomic Encyclopedia of Type Strains, Phase IV (KMG-IV): sequencing the most valuable type-strain genomes for metagenomic binning, comparative biology and taxonomic classification.</title>
        <authorList>
            <person name="Goeker M."/>
        </authorList>
    </citation>
    <scope>NUCLEOTIDE SEQUENCE [LARGE SCALE GENOMIC DNA]</scope>
    <source>
        <strain evidence="5 6">DSM 2461</strain>
    </source>
</reference>
<accession>A0A841R9X7</accession>
<organism evidence="5 6">
    <name type="scientific">Spirochaeta isovalerica</name>
    <dbReference type="NCBI Taxonomy" id="150"/>
    <lineage>
        <taxon>Bacteria</taxon>
        <taxon>Pseudomonadati</taxon>
        <taxon>Spirochaetota</taxon>
        <taxon>Spirochaetia</taxon>
        <taxon>Spirochaetales</taxon>
        <taxon>Spirochaetaceae</taxon>
        <taxon>Spirochaeta</taxon>
    </lineage>
</organism>
<dbReference type="Pfam" id="PF13407">
    <property type="entry name" value="Peripla_BP_4"/>
    <property type="match status" value="1"/>
</dbReference>
<dbReference type="PANTHER" id="PTHR46847">
    <property type="entry name" value="D-ALLOSE-BINDING PERIPLASMIC PROTEIN-RELATED"/>
    <property type="match status" value="1"/>
</dbReference>
<keyword evidence="3" id="KW-0732">Signal</keyword>
<evidence type="ECO:0000256" key="3">
    <source>
        <dbReference type="ARBA" id="ARBA00022729"/>
    </source>
</evidence>
<dbReference type="EMBL" id="JACHGJ010000004">
    <property type="protein sequence ID" value="MBB6480693.1"/>
    <property type="molecule type" value="Genomic_DNA"/>
</dbReference>
<feature type="domain" description="Periplasmic binding protein" evidence="4">
    <location>
        <begin position="52"/>
        <end position="295"/>
    </location>
</feature>
<comment type="subcellular location">
    <subcellularLocation>
        <location evidence="1">Cell envelope</location>
    </subcellularLocation>
</comment>
<evidence type="ECO:0000256" key="1">
    <source>
        <dbReference type="ARBA" id="ARBA00004196"/>
    </source>
</evidence>
<evidence type="ECO:0000313" key="5">
    <source>
        <dbReference type="EMBL" id="MBB6480693.1"/>
    </source>
</evidence>
<evidence type="ECO:0000256" key="2">
    <source>
        <dbReference type="ARBA" id="ARBA00007639"/>
    </source>
</evidence>